<comment type="caution">
    <text evidence="1">The sequence shown here is derived from an EMBL/GenBank/DDBJ whole genome shotgun (WGS) entry which is preliminary data.</text>
</comment>
<gene>
    <name evidence="1" type="ORF">COLO4_00524</name>
</gene>
<keyword evidence="2" id="KW-1185">Reference proteome</keyword>
<protein>
    <submittedName>
        <fullName evidence="1">Uncharacterized protein</fullName>
    </submittedName>
</protein>
<sequence>MASKIVMEMRWMRLLSSMFGATNELGFWNLIIEK</sequence>
<evidence type="ECO:0000313" key="1">
    <source>
        <dbReference type="EMBL" id="OMP13972.1"/>
    </source>
</evidence>
<dbReference type="EMBL" id="AWUE01002654">
    <property type="protein sequence ID" value="OMP13972.1"/>
    <property type="molecule type" value="Genomic_DNA"/>
</dbReference>
<evidence type="ECO:0000313" key="2">
    <source>
        <dbReference type="Proteomes" id="UP000187203"/>
    </source>
</evidence>
<proteinExistence type="predicted"/>
<dbReference type="AlphaFoldDB" id="A0A1R3L3Q0"/>
<dbReference type="Proteomes" id="UP000187203">
    <property type="component" value="Unassembled WGS sequence"/>
</dbReference>
<organism evidence="1 2">
    <name type="scientific">Corchorus olitorius</name>
    <dbReference type="NCBI Taxonomy" id="93759"/>
    <lineage>
        <taxon>Eukaryota</taxon>
        <taxon>Viridiplantae</taxon>
        <taxon>Streptophyta</taxon>
        <taxon>Embryophyta</taxon>
        <taxon>Tracheophyta</taxon>
        <taxon>Spermatophyta</taxon>
        <taxon>Magnoliopsida</taxon>
        <taxon>eudicotyledons</taxon>
        <taxon>Gunneridae</taxon>
        <taxon>Pentapetalae</taxon>
        <taxon>rosids</taxon>
        <taxon>malvids</taxon>
        <taxon>Malvales</taxon>
        <taxon>Malvaceae</taxon>
        <taxon>Grewioideae</taxon>
        <taxon>Apeibeae</taxon>
        <taxon>Corchorus</taxon>
    </lineage>
</organism>
<reference evidence="2" key="1">
    <citation type="submission" date="2013-09" db="EMBL/GenBank/DDBJ databases">
        <title>Corchorus olitorius genome sequencing.</title>
        <authorList>
            <person name="Alam M."/>
            <person name="Haque M.S."/>
            <person name="Islam M.S."/>
            <person name="Emdad E.M."/>
            <person name="Islam M.M."/>
            <person name="Ahmed B."/>
            <person name="Halim A."/>
            <person name="Hossen Q.M.M."/>
            <person name="Hossain M.Z."/>
            <person name="Ahmed R."/>
            <person name="Khan M.M."/>
            <person name="Islam R."/>
            <person name="Rashid M.M."/>
            <person name="Khan S.A."/>
            <person name="Rahman M.S."/>
            <person name="Alam M."/>
            <person name="Yahiya A.S."/>
            <person name="Khan M.S."/>
            <person name="Azam M.S."/>
            <person name="Haque T."/>
            <person name="Lashkar M.Z.H."/>
            <person name="Akhand A.I."/>
            <person name="Morshed G."/>
            <person name="Roy S."/>
            <person name="Uddin K.S."/>
            <person name="Rabeya T."/>
            <person name="Hossain A.S."/>
            <person name="Chowdhury A."/>
            <person name="Snigdha A.R."/>
            <person name="Mortoza M.S."/>
            <person name="Matin S.A."/>
            <person name="Hoque S.M.E."/>
            <person name="Islam M.K."/>
            <person name="Roy D.K."/>
            <person name="Haider R."/>
            <person name="Moosa M.M."/>
            <person name="Elias S.M."/>
            <person name="Hasan A.M."/>
            <person name="Jahan S."/>
            <person name="Shafiuddin M."/>
            <person name="Mahmood N."/>
            <person name="Shommy N.S."/>
        </authorList>
    </citation>
    <scope>NUCLEOTIDE SEQUENCE [LARGE SCALE GENOMIC DNA]</scope>
    <source>
        <strain evidence="2">cv. O-4</strain>
    </source>
</reference>
<accession>A0A1R3L3Q0</accession>
<name>A0A1R3L3Q0_9ROSI</name>